<organism evidence="1 2">
    <name type="scientific">Lentinula raphanica</name>
    <dbReference type="NCBI Taxonomy" id="153919"/>
    <lineage>
        <taxon>Eukaryota</taxon>
        <taxon>Fungi</taxon>
        <taxon>Dikarya</taxon>
        <taxon>Basidiomycota</taxon>
        <taxon>Agaricomycotina</taxon>
        <taxon>Agaricomycetes</taxon>
        <taxon>Agaricomycetidae</taxon>
        <taxon>Agaricales</taxon>
        <taxon>Marasmiineae</taxon>
        <taxon>Omphalotaceae</taxon>
        <taxon>Lentinula</taxon>
    </lineage>
</organism>
<gene>
    <name evidence="1" type="ORF">F5878DRAFT_695912</name>
</gene>
<dbReference type="PANTHER" id="PTHR33129:SF1">
    <property type="entry name" value="ATP-BINDING PROTEIN"/>
    <property type="match status" value="1"/>
</dbReference>
<dbReference type="EMBL" id="MU805993">
    <property type="protein sequence ID" value="KAJ3842822.1"/>
    <property type="molecule type" value="Genomic_DNA"/>
</dbReference>
<dbReference type="SUPFAM" id="SSF52540">
    <property type="entry name" value="P-loop containing nucleoside triphosphate hydrolases"/>
    <property type="match status" value="1"/>
</dbReference>
<name>A0AA38ULB2_9AGAR</name>
<dbReference type="InterPro" id="IPR027417">
    <property type="entry name" value="P-loop_NTPase"/>
</dbReference>
<protein>
    <submittedName>
        <fullName evidence="1">Uncharacterized protein</fullName>
    </submittedName>
</protein>
<dbReference type="AlphaFoldDB" id="A0AA38ULB2"/>
<dbReference type="InterPro" id="IPR052980">
    <property type="entry name" value="Crinkler_effector"/>
</dbReference>
<accession>A0AA38ULB2</accession>
<keyword evidence="2" id="KW-1185">Reference proteome</keyword>
<reference evidence="1" key="1">
    <citation type="submission" date="2022-08" db="EMBL/GenBank/DDBJ databases">
        <authorList>
            <consortium name="DOE Joint Genome Institute"/>
            <person name="Min B."/>
            <person name="Riley R."/>
            <person name="Sierra-Patev S."/>
            <person name="Naranjo-Ortiz M."/>
            <person name="Looney B."/>
            <person name="Konkel Z."/>
            <person name="Slot J.C."/>
            <person name="Sakamoto Y."/>
            <person name="Steenwyk J.L."/>
            <person name="Rokas A."/>
            <person name="Carro J."/>
            <person name="Camarero S."/>
            <person name="Ferreira P."/>
            <person name="Molpeceres G."/>
            <person name="Ruiz-Duenas F.J."/>
            <person name="Serrano A."/>
            <person name="Henrissat B."/>
            <person name="Drula E."/>
            <person name="Hughes K.W."/>
            <person name="Mata J.L."/>
            <person name="Ishikawa N.K."/>
            <person name="Vargas-Isla R."/>
            <person name="Ushijima S."/>
            <person name="Smith C.A."/>
            <person name="Ahrendt S."/>
            <person name="Andreopoulos W."/>
            <person name="He G."/>
            <person name="Labutti K."/>
            <person name="Lipzen A."/>
            <person name="Ng V."/>
            <person name="Sandor L."/>
            <person name="Barry K."/>
            <person name="Martinez A.T."/>
            <person name="Xiao Y."/>
            <person name="Gibbons J.G."/>
            <person name="Terashima K."/>
            <person name="Hibbett D.S."/>
            <person name="Grigoriev I.V."/>
        </authorList>
    </citation>
    <scope>NUCLEOTIDE SEQUENCE</scope>
    <source>
        <strain evidence="1">TFB9207</strain>
    </source>
</reference>
<proteinExistence type="predicted"/>
<evidence type="ECO:0000313" key="2">
    <source>
        <dbReference type="Proteomes" id="UP001163846"/>
    </source>
</evidence>
<evidence type="ECO:0000313" key="1">
    <source>
        <dbReference type="EMBL" id="KAJ3842822.1"/>
    </source>
</evidence>
<dbReference type="PANTHER" id="PTHR33129">
    <property type="entry name" value="PROTEIN KINASE DOMAIN-CONTAINING PROTEIN-RELATED"/>
    <property type="match status" value="1"/>
</dbReference>
<sequence>MSLLDRSQNNPLIRRSVKLELQLSSSTIGEPRKQPIYRPEIGRVNLEVPEQVWVLSGVEGPLSEFEPRGFDLENILIRQEYQDVLNGIIAWIEKREAAELEMSTKQYNWYVFSWSIALSTNVAVPKVGLLEASSELEKELSTVWYSPKFGDIPVVPDPCFHDRQRYPNPFINKPSIATRGALCLTGVPGIGKTLFLIFIWRLRCQLNLPTLFLFKPDYAYLWFDNAVYSVRIGEIDIILKTLLPCSTWCLIDSNEEHVRLPINTAMSGNFVIQAASPSHEQMAWERKSTCVDFLIMKPFDCSELIAGLHLQIPLVRNGVTEEMIREFYSKYGGSARDLYRNVKQSNLSEEKIFTALQSMSSHSIRIAYLSRPSDFRVPSDAGHVLTVYPLSDQDRRQYIVTSPTPFTQKRVMQRSGYNQVSACREYYDMFFRESIRAPPQGNLLDAHYHYIICRGGFWKLQKMYHPDGPHSQESKTWKSSLNAPKTQVIVADRLLRLSILSDAPKPAQRVEPYPLPVLAIHEFDRDALVPTPLELRVYYLPRDPGFPMVDSLYTDRPGHAIVFATVRKEHGFEGSVKVRDWLEEHQVSSISYVRVTPPTVTEAEVHVPLDMAGMIDDVYHMQLEM</sequence>
<comment type="caution">
    <text evidence="1">The sequence shown here is derived from an EMBL/GenBank/DDBJ whole genome shotgun (WGS) entry which is preliminary data.</text>
</comment>
<dbReference type="Proteomes" id="UP001163846">
    <property type="component" value="Unassembled WGS sequence"/>
</dbReference>